<feature type="region of interest" description="Disordered" evidence="1">
    <location>
        <begin position="1"/>
        <end position="25"/>
    </location>
</feature>
<gene>
    <name evidence="3" type="ORF">U6N30_31900</name>
</gene>
<dbReference type="PANTHER" id="PTHR40763:SF4">
    <property type="entry name" value="DUF1707 DOMAIN-CONTAINING PROTEIN"/>
    <property type="match status" value="1"/>
</dbReference>
<sequence length="64" mass="7260">MSSRDGEVRASDADREETVRQLQRGLSQGRLTVDEFDERVQAAYAARTLGELAELTHDLPRSLW</sequence>
<dbReference type="PANTHER" id="PTHR40763">
    <property type="entry name" value="MEMBRANE PROTEIN-RELATED"/>
    <property type="match status" value="1"/>
</dbReference>
<evidence type="ECO:0000313" key="4">
    <source>
        <dbReference type="Proteomes" id="UP001324287"/>
    </source>
</evidence>
<name>A0ABZ1AZY0_9ACTN</name>
<dbReference type="Proteomes" id="UP001324287">
    <property type="component" value="Chromosome"/>
</dbReference>
<evidence type="ECO:0000259" key="2">
    <source>
        <dbReference type="Pfam" id="PF08044"/>
    </source>
</evidence>
<dbReference type="InterPro" id="IPR012551">
    <property type="entry name" value="DUF1707_SHOCT-like"/>
</dbReference>
<dbReference type="Pfam" id="PF08044">
    <property type="entry name" value="DUF1707"/>
    <property type="match status" value="1"/>
</dbReference>
<proteinExistence type="predicted"/>
<feature type="domain" description="DUF1707" evidence="2">
    <location>
        <begin position="8"/>
        <end position="60"/>
    </location>
</feature>
<evidence type="ECO:0000256" key="1">
    <source>
        <dbReference type="SAM" id="MobiDB-lite"/>
    </source>
</evidence>
<organism evidence="3 4">
    <name type="scientific">Blastococcus brunescens</name>
    <dbReference type="NCBI Taxonomy" id="1564165"/>
    <lineage>
        <taxon>Bacteria</taxon>
        <taxon>Bacillati</taxon>
        <taxon>Actinomycetota</taxon>
        <taxon>Actinomycetes</taxon>
        <taxon>Geodermatophilales</taxon>
        <taxon>Geodermatophilaceae</taxon>
        <taxon>Blastococcus</taxon>
    </lineage>
</organism>
<dbReference type="RefSeq" id="WP_324275451.1">
    <property type="nucleotide sequence ID" value="NZ_CP141261.1"/>
</dbReference>
<keyword evidence="4" id="KW-1185">Reference proteome</keyword>
<feature type="compositionally biased region" description="Basic and acidic residues" evidence="1">
    <location>
        <begin position="1"/>
        <end position="19"/>
    </location>
</feature>
<reference evidence="3 4" key="1">
    <citation type="submission" date="2023-12" db="EMBL/GenBank/DDBJ databases">
        <title>Blastococcus brunescens sp. nov., an actonobacterium isolated from sandstone collected in sahara desert.</title>
        <authorList>
            <person name="Gtari M."/>
            <person name="Ghodhbane F."/>
        </authorList>
    </citation>
    <scope>NUCLEOTIDE SEQUENCE [LARGE SCALE GENOMIC DNA]</scope>
    <source>
        <strain evidence="3 4">BMG 8361</strain>
    </source>
</reference>
<protein>
    <submittedName>
        <fullName evidence="3">DUF1707 domain-containing protein</fullName>
    </submittedName>
</protein>
<dbReference type="EMBL" id="CP141261">
    <property type="protein sequence ID" value="WRL64122.1"/>
    <property type="molecule type" value="Genomic_DNA"/>
</dbReference>
<evidence type="ECO:0000313" key="3">
    <source>
        <dbReference type="EMBL" id="WRL64122.1"/>
    </source>
</evidence>
<accession>A0ABZ1AZY0</accession>